<keyword evidence="3" id="KW-1185">Reference proteome</keyword>
<accession>A0ABV0NQU0</accession>
<protein>
    <submittedName>
        <fullName evidence="2">Uncharacterized protein</fullName>
    </submittedName>
</protein>
<keyword evidence="1" id="KW-1133">Transmembrane helix</keyword>
<reference evidence="2 3" key="1">
    <citation type="submission" date="2021-06" db="EMBL/GenBank/DDBJ databases">
        <authorList>
            <person name="Palmer J.M."/>
        </authorList>
    </citation>
    <scope>NUCLEOTIDE SEQUENCE [LARGE SCALE GENOMIC DNA]</scope>
    <source>
        <strain evidence="2 3">GA_2019</strain>
        <tissue evidence="2">Muscle</tissue>
    </source>
</reference>
<keyword evidence="1" id="KW-0812">Transmembrane</keyword>
<gene>
    <name evidence="2" type="ORF">GOODEAATRI_022815</name>
</gene>
<evidence type="ECO:0000313" key="3">
    <source>
        <dbReference type="Proteomes" id="UP001476798"/>
    </source>
</evidence>
<organism evidence="2 3">
    <name type="scientific">Goodea atripinnis</name>
    <dbReference type="NCBI Taxonomy" id="208336"/>
    <lineage>
        <taxon>Eukaryota</taxon>
        <taxon>Metazoa</taxon>
        <taxon>Chordata</taxon>
        <taxon>Craniata</taxon>
        <taxon>Vertebrata</taxon>
        <taxon>Euteleostomi</taxon>
        <taxon>Actinopterygii</taxon>
        <taxon>Neopterygii</taxon>
        <taxon>Teleostei</taxon>
        <taxon>Neoteleostei</taxon>
        <taxon>Acanthomorphata</taxon>
        <taxon>Ovalentaria</taxon>
        <taxon>Atherinomorphae</taxon>
        <taxon>Cyprinodontiformes</taxon>
        <taxon>Goodeidae</taxon>
        <taxon>Goodea</taxon>
    </lineage>
</organism>
<comment type="caution">
    <text evidence="2">The sequence shown here is derived from an EMBL/GenBank/DDBJ whole genome shotgun (WGS) entry which is preliminary data.</text>
</comment>
<evidence type="ECO:0000313" key="2">
    <source>
        <dbReference type="EMBL" id="MEQ2172602.1"/>
    </source>
</evidence>
<dbReference type="Proteomes" id="UP001476798">
    <property type="component" value="Unassembled WGS sequence"/>
</dbReference>
<evidence type="ECO:0000256" key="1">
    <source>
        <dbReference type="SAM" id="Phobius"/>
    </source>
</evidence>
<proteinExistence type="predicted"/>
<feature type="transmembrane region" description="Helical" evidence="1">
    <location>
        <begin position="112"/>
        <end position="131"/>
    </location>
</feature>
<keyword evidence="1" id="KW-0472">Membrane</keyword>
<sequence length="132" mass="15186">DMYEQVGQIMSHCSASWFCPAGCLQLTHLLTAESVRMVAMGDRMFFRSHTLTVRSSLPDTTLSPTVKTADVTVLQRTRKQVGFNSWKSRNSLNSLQGQFYFRHLQDCYMSSMMYTMFSIFLAFLFKLINLIS</sequence>
<feature type="non-terminal residue" evidence="2">
    <location>
        <position position="1"/>
    </location>
</feature>
<dbReference type="EMBL" id="JAHRIO010042356">
    <property type="protein sequence ID" value="MEQ2172602.1"/>
    <property type="molecule type" value="Genomic_DNA"/>
</dbReference>
<name>A0ABV0NQU0_9TELE</name>